<keyword evidence="3" id="KW-1185">Reference proteome</keyword>
<evidence type="ECO:0000313" key="2">
    <source>
        <dbReference type="EMBL" id="SMX36700.1"/>
    </source>
</evidence>
<dbReference type="Proteomes" id="UP000207598">
    <property type="component" value="Unassembled WGS sequence"/>
</dbReference>
<reference evidence="2 3" key="1">
    <citation type="submission" date="2017-05" db="EMBL/GenBank/DDBJ databases">
        <authorList>
            <person name="Song R."/>
            <person name="Chenine A.L."/>
            <person name="Ruprecht R.M."/>
        </authorList>
    </citation>
    <scope>NUCLEOTIDE SEQUENCE [LARGE SCALE GENOMIC DNA]</scope>
    <source>
        <strain evidence="2 3">CECT 8898</strain>
    </source>
</reference>
<dbReference type="EMBL" id="FXYF01000002">
    <property type="protein sequence ID" value="SMX36700.1"/>
    <property type="molecule type" value="Genomic_DNA"/>
</dbReference>
<dbReference type="RefSeq" id="WP_306456372.1">
    <property type="nucleotide sequence ID" value="NZ_FXYF01000002.1"/>
</dbReference>
<name>A0A238K1C8_9RHOB</name>
<proteinExistence type="predicted"/>
<gene>
    <name evidence="2" type="primary">dksA_2</name>
    <name evidence="2" type="ORF">MAA8898_00993</name>
</gene>
<dbReference type="Gene3D" id="1.20.120.910">
    <property type="entry name" value="DksA, coiled-coil domain"/>
    <property type="match status" value="1"/>
</dbReference>
<protein>
    <submittedName>
        <fullName evidence="2">RNA polymerase-binding transcription factor DksA</fullName>
    </submittedName>
</protein>
<evidence type="ECO:0000256" key="1">
    <source>
        <dbReference type="PROSITE-ProRule" id="PRU00510"/>
    </source>
</evidence>
<dbReference type="AlphaFoldDB" id="A0A238K1C8"/>
<comment type="caution">
    <text evidence="1">Lacks conserved residue(s) required for the propagation of feature annotation.</text>
</comment>
<dbReference type="PROSITE" id="PS51128">
    <property type="entry name" value="ZF_DKSA_2"/>
    <property type="match status" value="1"/>
</dbReference>
<sequence length="94" mass="10468">MDDSRIDRFRDLIMSRLAGLDDDDALGRKGQSTVQLDQQAVGRLSRQDALLNQSTAWATQARRDLQRRALQAALARIETGDFGYCADCGEPIVE</sequence>
<organism evidence="2 3">
    <name type="scientific">Maliponia aquimaris</name>
    <dbReference type="NCBI Taxonomy" id="1673631"/>
    <lineage>
        <taxon>Bacteria</taxon>
        <taxon>Pseudomonadati</taxon>
        <taxon>Pseudomonadota</taxon>
        <taxon>Alphaproteobacteria</taxon>
        <taxon>Rhodobacterales</taxon>
        <taxon>Paracoccaceae</taxon>
        <taxon>Maliponia</taxon>
    </lineage>
</organism>
<accession>A0A238K1C8</accession>
<evidence type="ECO:0000313" key="3">
    <source>
        <dbReference type="Proteomes" id="UP000207598"/>
    </source>
</evidence>